<dbReference type="PANTHER" id="PTHR33202:SF7">
    <property type="entry name" value="FERRIC UPTAKE REGULATION PROTEIN"/>
    <property type="match status" value="1"/>
</dbReference>
<dbReference type="Proteomes" id="UP000003529">
    <property type="component" value="Unassembled WGS sequence"/>
</dbReference>
<accession>C4FSA0</accession>
<dbReference type="PANTHER" id="PTHR33202">
    <property type="entry name" value="ZINC UPTAKE REGULATION PROTEIN"/>
    <property type="match status" value="1"/>
</dbReference>
<comment type="cofactor">
    <cofactor evidence="8">
        <name>Mn(2+)</name>
        <dbReference type="ChEBI" id="CHEBI:29035"/>
    </cofactor>
    <cofactor evidence="8">
        <name>Fe(2+)</name>
        <dbReference type="ChEBI" id="CHEBI:29033"/>
    </cofactor>
    <text evidence="8">Binds 1 Mn(2+) or Fe(2+) ion per subunit.</text>
</comment>
<feature type="binding site" evidence="7">
    <location>
        <position position="154"/>
    </location>
    <ligand>
        <name>Zn(2+)</name>
        <dbReference type="ChEBI" id="CHEBI:29105"/>
    </ligand>
</feature>
<dbReference type="GO" id="GO:0045892">
    <property type="term" value="P:negative regulation of DNA-templated transcription"/>
    <property type="evidence" value="ECO:0007669"/>
    <property type="project" value="TreeGrafter"/>
</dbReference>
<reference evidence="9" key="1">
    <citation type="submission" date="2009-04" db="EMBL/GenBank/DDBJ databases">
        <authorList>
            <person name="Weinstock G."/>
            <person name="Sodergren E."/>
            <person name="Clifton S."/>
            <person name="Fulton L."/>
            <person name="Fulton B."/>
            <person name="Courtney L."/>
            <person name="Fronick C."/>
            <person name="Harrison M."/>
            <person name="Strong C."/>
            <person name="Farmer C."/>
            <person name="Delahaunty K."/>
            <person name="Markovic C."/>
            <person name="Hall O."/>
            <person name="Minx P."/>
            <person name="Tomlinson C."/>
            <person name="Mitreva M."/>
            <person name="Nelson J."/>
            <person name="Hou S."/>
            <person name="Wollam A."/>
            <person name="Pepin K.H."/>
            <person name="Johnson M."/>
            <person name="Bhonagiri V."/>
            <person name="Nash W.E."/>
            <person name="Warren W."/>
            <person name="Chinwalla A."/>
            <person name="Mardis E.R."/>
            <person name="Wilson R.K."/>
        </authorList>
    </citation>
    <scope>NUCLEOTIDE SEQUENCE [LARGE SCALE GENOMIC DNA]</scope>
    <source>
        <strain evidence="9">ATCC 17748</strain>
    </source>
</reference>
<evidence type="ECO:0000256" key="8">
    <source>
        <dbReference type="PIRSR" id="PIRSR602481-2"/>
    </source>
</evidence>
<keyword evidence="3 7" id="KW-0862">Zinc</keyword>
<dbReference type="Gene3D" id="1.10.10.10">
    <property type="entry name" value="Winged helix-like DNA-binding domain superfamily/Winged helix DNA-binding domain"/>
    <property type="match status" value="1"/>
</dbReference>
<evidence type="ECO:0000256" key="7">
    <source>
        <dbReference type="PIRSR" id="PIRSR602481-1"/>
    </source>
</evidence>
<keyword evidence="7" id="KW-0479">Metal-binding</keyword>
<keyword evidence="5" id="KW-0238">DNA-binding</keyword>
<dbReference type="Pfam" id="PF01475">
    <property type="entry name" value="FUR"/>
    <property type="match status" value="1"/>
</dbReference>
<comment type="caution">
    <text evidence="9">The sequence shown here is derived from an EMBL/GenBank/DDBJ whole genome shotgun (WGS) entry which is preliminary data.</text>
</comment>
<evidence type="ECO:0000256" key="5">
    <source>
        <dbReference type="ARBA" id="ARBA00023125"/>
    </source>
</evidence>
<dbReference type="InterPro" id="IPR002481">
    <property type="entry name" value="FUR"/>
</dbReference>
<comment type="cofactor">
    <cofactor evidence="7">
        <name>Zn(2+)</name>
        <dbReference type="ChEBI" id="CHEBI:29105"/>
    </cofactor>
    <text evidence="7">Binds 1 zinc ion per subunit.</text>
</comment>
<sequence length="158" mass="17844">MQNKLSTYTCVAYLVLKQNQKSVMNTTNWPEGIKKTKQREAIWSVLTTTDKPITAMEIAERLGDGSTTWMSTIYRTLELLETKDIVTRTTLMGSDMAYYEITPHTHRHYAVCTKCGAMIPLHTCPVVEMPQELTDAGFTVTEHHLEIAGICKNCKNKG</sequence>
<feature type="binding site" evidence="7">
    <location>
        <position position="115"/>
    </location>
    <ligand>
        <name>Zn(2+)</name>
        <dbReference type="ChEBI" id="CHEBI:29105"/>
    </ligand>
</feature>
<dbReference type="eggNOG" id="COG0735">
    <property type="taxonomic scope" value="Bacteria"/>
</dbReference>
<dbReference type="CDD" id="cd07153">
    <property type="entry name" value="Fur_like"/>
    <property type="match status" value="1"/>
</dbReference>
<feature type="binding site" evidence="8">
    <location>
        <position position="106"/>
    </location>
    <ligand>
        <name>Fe cation</name>
        <dbReference type="ChEBI" id="CHEBI:24875"/>
    </ligand>
</feature>
<organism evidence="9 10">
    <name type="scientific">Veillonella dispar ATCC 17748</name>
    <dbReference type="NCBI Taxonomy" id="546273"/>
    <lineage>
        <taxon>Bacteria</taxon>
        <taxon>Bacillati</taxon>
        <taxon>Bacillota</taxon>
        <taxon>Negativicutes</taxon>
        <taxon>Veillonellales</taxon>
        <taxon>Veillonellaceae</taxon>
        <taxon>Veillonella</taxon>
    </lineage>
</organism>
<name>C4FSA0_9FIRM</name>
<dbReference type="GO" id="GO:0000976">
    <property type="term" value="F:transcription cis-regulatory region binding"/>
    <property type="evidence" value="ECO:0007669"/>
    <property type="project" value="TreeGrafter"/>
</dbReference>
<feature type="binding site" evidence="7">
    <location>
        <position position="112"/>
    </location>
    <ligand>
        <name>Zn(2+)</name>
        <dbReference type="ChEBI" id="CHEBI:29105"/>
    </ligand>
</feature>
<feature type="binding site" evidence="7">
    <location>
        <position position="151"/>
    </location>
    <ligand>
        <name>Zn(2+)</name>
        <dbReference type="ChEBI" id="CHEBI:29105"/>
    </ligand>
</feature>
<evidence type="ECO:0000256" key="3">
    <source>
        <dbReference type="ARBA" id="ARBA00022833"/>
    </source>
</evidence>
<dbReference type="GO" id="GO:1900376">
    <property type="term" value="P:regulation of secondary metabolite biosynthetic process"/>
    <property type="evidence" value="ECO:0007669"/>
    <property type="project" value="TreeGrafter"/>
</dbReference>
<evidence type="ECO:0000313" key="9">
    <source>
        <dbReference type="EMBL" id="EEP64728.1"/>
    </source>
</evidence>
<dbReference type="GO" id="GO:0003700">
    <property type="term" value="F:DNA-binding transcription factor activity"/>
    <property type="evidence" value="ECO:0007669"/>
    <property type="project" value="InterPro"/>
</dbReference>
<keyword evidence="8" id="KW-0408">Iron</keyword>
<dbReference type="HOGENOM" id="CLU_096072_5_1_9"/>
<keyword evidence="2" id="KW-0678">Repressor</keyword>
<comment type="similarity">
    <text evidence="1">Belongs to the Fur family.</text>
</comment>
<dbReference type="InterPro" id="IPR036390">
    <property type="entry name" value="WH_DNA-bd_sf"/>
</dbReference>
<proteinExistence type="inferred from homology"/>
<evidence type="ECO:0000256" key="2">
    <source>
        <dbReference type="ARBA" id="ARBA00022491"/>
    </source>
</evidence>
<keyword evidence="6" id="KW-0804">Transcription</keyword>
<dbReference type="GO" id="GO:0008270">
    <property type="term" value="F:zinc ion binding"/>
    <property type="evidence" value="ECO:0007669"/>
    <property type="project" value="TreeGrafter"/>
</dbReference>
<dbReference type="InterPro" id="IPR043135">
    <property type="entry name" value="Fur_C"/>
</dbReference>
<dbReference type="SUPFAM" id="SSF46785">
    <property type="entry name" value="Winged helix' DNA-binding domain"/>
    <property type="match status" value="1"/>
</dbReference>
<gene>
    <name evidence="9" type="ORF">VEIDISOL_01790</name>
</gene>
<evidence type="ECO:0000256" key="6">
    <source>
        <dbReference type="ARBA" id="ARBA00023163"/>
    </source>
</evidence>
<dbReference type="EMBL" id="ACIK02000019">
    <property type="protein sequence ID" value="EEP64728.1"/>
    <property type="molecule type" value="Genomic_DNA"/>
</dbReference>
<dbReference type="AlphaFoldDB" id="C4FSA0"/>
<evidence type="ECO:0000313" key="10">
    <source>
        <dbReference type="Proteomes" id="UP000003529"/>
    </source>
</evidence>
<keyword evidence="4" id="KW-0805">Transcription regulation</keyword>
<evidence type="ECO:0000256" key="4">
    <source>
        <dbReference type="ARBA" id="ARBA00023015"/>
    </source>
</evidence>
<dbReference type="Gene3D" id="3.30.1490.190">
    <property type="match status" value="1"/>
</dbReference>
<feature type="binding site" evidence="8">
    <location>
        <position position="143"/>
    </location>
    <ligand>
        <name>Fe cation</name>
        <dbReference type="ChEBI" id="CHEBI:24875"/>
    </ligand>
</feature>
<evidence type="ECO:0000256" key="1">
    <source>
        <dbReference type="ARBA" id="ARBA00007957"/>
    </source>
</evidence>
<dbReference type="InterPro" id="IPR036388">
    <property type="entry name" value="WH-like_DNA-bd_sf"/>
</dbReference>
<protein>
    <submittedName>
        <fullName evidence="9">Transcriptional regulator, Fur family</fullName>
    </submittedName>
</protein>
<keyword evidence="10" id="KW-1185">Reference proteome</keyword>